<feature type="domain" description="Aspartate/ornithine carbamoyltransferase Asp/Orn-binding" evidence="3">
    <location>
        <begin position="148"/>
        <end position="307"/>
    </location>
</feature>
<reference evidence="5 6" key="1">
    <citation type="submission" date="2020-08" db="EMBL/GenBank/DDBJ databases">
        <title>Genomic Encyclopedia of Type Strains, Phase IV (KMG-IV): sequencing the most valuable type-strain genomes for metagenomic binning, comparative biology and taxonomic classification.</title>
        <authorList>
            <person name="Goeker M."/>
        </authorList>
    </citation>
    <scope>NUCLEOTIDE SEQUENCE [LARGE SCALE GENOMIC DNA]</scope>
    <source>
        <strain evidence="5 6">DSM 29007</strain>
    </source>
</reference>
<dbReference type="GO" id="GO:0042450">
    <property type="term" value="P:L-arginine biosynthetic process via ornithine"/>
    <property type="evidence" value="ECO:0007669"/>
    <property type="project" value="TreeGrafter"/>
</dbReference>
<evidence type="ECO:0000256" key="1">
    <source>
        <dbReference type="ARBA" id="ARBA00022679"/>
    </source>
</evidence>
<evidence type="ECO:0000256" key="2">
    <source>
        <dbReference type="RuleBase" id="RU003634"/>
    </source>
</evidence>
<dbReference type="EC" id="2.1.3.3" evidence="5"/>
<dbReference type="SUPFAM" id="SSF53671">
    <property type="entry name" value="Aspartate/ornithine carbamoyltransferase"/>
    <property type="match status" value="1"/>
</dbReference>
<dbReference type="PANTHER" id="PTHR45753">
    <property type="entry name" value="ORNITHINE CARBAMOYLTRANSFERASE, MITOCHONDRIAL"/>
    <property type="match status" value="1"/>
</dbReference>
<dbReference type="PANTHER" id="PTHR45753:SF3">
    <property type="entry name" value="ORNITHINE TRANSCARBAMYLASE, MITOCHONDRIAL"/>
    <property type="match status" value="1"/>
</dbReference>
<dbReference type="Pfam" id="PF00185">
    <property type="entry name" value="OTCace"/>
    <property type="match status" value="1"/>
</dbReference>
<accession>A0A841GVP3</accession>
<dbReference type="GO" id="GO:0004585">
    <property type="term" value="F:ornithine carbamoyltransferase activity"/>
    <property type="evidence" value="ECO:0007669"/>
    <property type="project" value="UniProtKB-EC"/>
</dbReference>
<name>A0A841GVP3_9BACT</name>
<dbReference type="InterPro" id="IPR002292">
    <property type="entry name" value="Orn/put_carbamltrans"/>
</dbReference>
<dbReference type="InterPro" id="IPR006130">
    <property type="entry name" value="Asp/Orn_carbamoylTrfase"/>
</dbReference>
<gene>
    <name evidence="5" type="ORF">HNQ61_001078</name>
</gene>
<comment type="caution">
    <text evidence="5">The sequence shown here is derived from an EMBL/GenBank/DDBJ whole genome shotgun (WGS) entry which is preliminary data.</text>
</comment>
<dbReference type="Proteomes" id="UP000582837">
    <property type="component" value="Unassembled WGS sequence"/>
</dbReference>
<keyword evidence="1 2" id="KW-0808">Transferase</keyword>
<evidence type="ECO:0000259" key="4">
    <source>
        <dbReference type="Pfam" id="PF02729"/>
    </source>
</evidence>
<feature type="domain" description="Aspartate/ornithine carbamoyltransferase carbamoyl-P binding" evidence="4">
    <location>
        <begin position="4"/>
        <end position="142"/>
    </location>
</feature>
<evidence type="ECO:0000313" key="5">
    <source>
        <dbReference type="EMBL" id="MBB6069463.1"/>
    </source>
</evidence>
<evidence type="ECO:0000313" key="6">
    <source>
        <dbReference type="Proteomes" id="UP000582837"/>
    </source>
</evidence>
<dbReference type="InterPro" id="IPR036901">
    <property type="entry name" value="Asp/Orn_carbamoylTrfase_sf"/>
</dbReference>
<evidence type="ECO:0000259" key="3">
    <source>
        <dbReference type="Pfam" id="PF00185"/>
    </source>
</evidence>
<dbReference type="AlphaFoldDB" id="A0A841GVP3"/>
<keyword evidence="6" id="KW-1185">Reference proteome</keyword>
<dbReference type="PROSITE" id="PS00097">
    <property type="entry name" value="CARBAMOYLTRANSFERASE"/>
    <property type="match status" value="1"/>
</dbReference>
<dbReference type="InterPro" id="IPR006131">
    <property type="entry name" value="Asp_carbamoyltransf_Asp/Orn-bd"/>
</dbReference>
<dbReference type="Gene3D" id="3.40.50.1370">
    <property type="entry name" value="Aspartate/ornithine carbamoyltransferase"/>
    <property type="match status" value="2"/>
</dbReference>
<organism evidence="5 6">
    <name type="scientific">Longimicrobium terrae</name>
    <dbReference type="NCBI Taxonomy" id="1639882"/>
    <lineage>
        <taxon>Bacteria</taxon>
        <taxon>Pseudomonadati</taxon>
        <taxon>Gemmatimonadota</taxon>
        <taxon>Longimicrobiia</taxon>
        <taxon>Longimicrobiales</taxon>
        <taxon>Longimicrobiaceae</taxon>
        <taxon>Longimicrobium</taxon>
    </lineage>
</organism>
<dbReference type="Pfam" id="PF02729">
    <property type="entry name" value="OTCace_N"/>
    <property type="match status" value="1"/>
</dbReference>
<protein>
    <submittedName>
        <fullName evidence="5">Ornithine carbamoyltransferase</fullName>
        <ecNumber evidence="5">2.1.3.3</ecNumber>
    </submittedName>
</protein>
<dbReference type="GO" id="GO:0016597">
    <property type="term" value="F:amino acid binding"/>
    <property type="evidence" value="ECO:0007669"/>
    <property type="project" value="InterPro"/>
</dbReference>
<dbReference type="RefSeq" id="WP_170037603.1">
    <property type="nucleotide sequence ID" value="NZ_JABDTL010000002.1"/>
</dbReference>
<dbReference type="GO" id="GO:0019240">
    <property type="term" value="P:citrulline biosynthetic process"/>
    <property type="evidence" value="ECO:0007669"/>
    <property type="project" value="TreeGrafter"/>
</dbReference>
<dbReference type="PRINTS" id="PR00102">
    <property type="entry name" value="OTCASE"/>
</dbReference>
<sequence length="316" mass="34488">MSKRHLVSLGDLSPDEMNYLVDRGVRMRELRGVARTLEGKTVGIWFRKTSTRTRTSFTVGAQKLGADIISYGPTDLQTNTGESIEDTSRVLSGFLDALVVRTAEDQREMTVLAGQDSMSVVNAMADLEHPSQALADLTTMKEHFGRLEGLHVLYMGEGNNSATALALALAKIPGARLTLLTPPGYGMPAELMERARADAAVHGAVIEESHDAADLPREVDVVYTTRWQTTGSSKAHEDWRERFAPFAVTPRIMRDASRADGTTVFMHDLPAVRGEEVEGEVLDGPQSIAFRQAENKLYSAMAVLEWCVAGPQNGEG</sequence>
<proteinExistence type="inferred from homology"/>
<comment type="similarity">
    <text evidence="2">Belongs to the aspartate/ornithine carbamoyltransferase superfamily.</text>
</comment>
<dbReference type="InterPro" id="IPR006132">
    <property type="entry name" value="Asp/Orn_carbamoyltranf_P-bd"/>
</dbReference>
<dbReference type="PRINTS" id="PR00100">
    <property type="entry name" value="AOTCASE"/>
</dbReference>
<dbReference type="EMBL" id="JACHIA010000002">
    <property type="protein sequence ID" value="MBB6069463.1"/>
    <property type="molecule type" value="Genomic_DNA"/>
</dbReference>